<dbReference type="InterPro" id="IPR011990">
    <property type="entry name" value="TPR-like_helical_dom_sf"/>
</dbReference>
<accession>A0A5A7P329</accession>
<dbReference type="NCBIfam" id="TIGR00756">
    <property type="entry name" value="PPR"/>
    <property type="match status" value="3"/>
</dbReference>
<dbReference type="Pfam" id="PF13041">
    <property type="entry name" value="PPR_2"/>
    <property type="match status" value="2"/>
</dbReference>
<keyword evidence="2" id="KW-0677">Repeat</keyword>
<dbReference type="Proteomes" id="UP000325081">
    <property type="component" value="Unassembled WGS sequence"/>
</dbReference>
<proteinExistence type="inferred from homology"/>
<dbReference type="InterPro" id="IPR051240">
    <property type="entry name" value="Mito_RNA-Proc/Resp"/>
</dbReference>
<organism evidence="4 5">
    <name type="scientific">Striga asiatica</name>
    <name type="common">Asiatic witchweed</name>
    <name type="synonym">Buchnera asiatica</name>
    <dbReference type="NCBI Taxonomy" id="4170"/>
    <lineage>
        <taxon>Eukaryota</taxon>
        <taxon>Viridiplantae</taxon>
        <taxon>Streptophyta</taxon>
        <taxon>Embryophyta</taxon>
        <taxon>Tracheophyta</taxon>
        <taxon>Spermatophyta</taxon>
        <taxon>Magnoliopsida</taxon>
        <taxon>eudicotyledons</taxon>
        <taxon>Gunneridae</taxon>
        <taxon>Pentapetalae</taxon>
        <taxon>asterids</taxon>
        <taxon>lamiids</taxon>
        <taxon>Lamiales</taxon>
        <taxon>Orobanchaceae</taxon>
        <taxon>Buchnereae</taxon>
        <taxon>Striga</taxon>
    </lineage>
</organism>
<evidence type="ECO:0000256" key="2">
    <source>
        <dbReference type="ARBA" id="ARBA00022737"/>
    </source>
</evidence>
<sequence>MPANPIEPKSTKTPKRDAIPNWRVQIKKTQLVSQASAILLQRHSRLWGPLLKPLKLSTNFTPSLFHEILNNIQTHPKICFSFFEWAQKSLGFRPDPGARCRIVRILFGSGLSELGTPILNSVVQDYPSAKFVPLLIQSHKSCSNLQVVSPVLNSIIDFYCSKQMYLQSLEVYNMGKRVGFELSLGTCNGLLSLLSEKNELKLAWCLYSSVIRNGVLGDGFTWSVIARILYKDGKFERISRFLDAGMDTPEVFDLLIDGYCKRGDFEAAFGYLNQLGCKGLEPSFSTYSSILDGACKCQNTEVIEIVMSLMVKNEHIPVLPAADYDMLIHKLCDLGRTFAMNMFFERACDEKLELQDATYESMLKALLSVEGRIHDAIKLYNIVRETNIQLSENCYNELVIALCKENPSEKVRSLLVDIVRRGFTSAAYELSTYVGKLCAKGRWIETEEFFDLVLGQGCLLDSISCGLLVKHFCFSRQIDRAILVQDKLREFKGNLDTTTYNILLAALFKEKRIEKMIEVFDYMRECKKLNSGSFSIMIGGLCREKELRKAMKLHDEMLELGLKPDQRTYRKLISGFR</sequence>
<evidence type="ECO:0000313" key="5">
    <source>
        <dbReference type="Proteomes" id="UP000325081"/>
    </source>
</evidence>
<evidence type="ECO:0000256" key="1">
    <source>
        <dbReference type="ARBA" id="ARBA00007626"/>
    </source>
</evidence>
<dbReference type="AlphaFoldDB" id="A0A5A7P329"/>
<dbReference type="EMBL" id="BKCP01001558">
    <property type="protein sequence ID" value="GER27226.1"/>
    <property type="molecule type" value="Genomic_DNA"/>
</dbReference>
<dbReference type="PANTHER" id="PTHR47933">
    <property type="entry name" value="PENTATRICOPEPTIDE REPEAT-CONTAINING PROTEIN 1, MITOCHONDRIAL"/>
    <property type="match status" value="1"/>
</dbReference>
<feature type="repeat" description="PPR" evidence="3">
    <location>
        <begin position="248"/>
        <end position="282"/>
    </location>
</feature>
<dbReference type="PROSITE" id="PS51375">
    <property type="entry name" value="PPR"/>
    <property type="match status" value="3"/>
</dbReference>
<dbReference type="OrthoDB" id="747253at2759"/>
<dbReference type="GO" id="GO:0003729">
    <property type="term" value="F:mRNA binding"/>
    <property type="evidence" value="ECO:0007669"/>
    <property type="project" value="TreeGrafter"/>
</dbReference>
<dbReference type="Gene3D" id="1.25.40.10">
    <property type="entry name" value="Tetratricopeptide repeat domain"/>
    <property type="match status" value="4"/>
</dbReference>
<evidence type="ECO:0000256" key="3">
    <source>
        <dbReference type="PROSITE-ProRule" id="PRU00708"/>
    </source>
</evidence>
<keyword evidence="5" id="KW-1185">Reference proteome</keyword>
<evidence type="ECO:0000313" key="4">
    <source>
        <dbReference type="EMBL" id="GER27226.1"/>
    </source>
</evidence>
<protein>
    <submittedName>
        <fullName evidence="4">Pentatricopeptide repeat-containing protein</fullName>
    </submittedName>
</protein>
<dbReference type="Pfam" id="PF01535">
    <property type="entry name" value="PPR"/>
    <property type="match status" value="2"/>
</dbReference>
<comment type="similarity">
    <text evidence="1">Belongs to the PPR family. P subfamily.</text>
</comment>
<reference evidence="5" key="1">
    <citation type="journal article" date="2019" name="Curr. Biol.">
        <title>Genome Sequence of Striga asiatica Provides Insight into the Evolution of Plant Parasitism.</title>
        <authorList>
            <person name="Yoshida S."/>
            <person name="Kim S."/>
            <person name="Wafula E.K."/>
            <person name="Tanskanen J."/>
            <person name="Kim Y.M."/>
            <person name="Honaas L."/>
            <person name="Yang Z."/>
            <person name="Spallek T."/>
            <person name="Conn C.E."/>
            <person name="Ichihashi Y."/>
            <person name="Cheong K."/>
            <person name="Cui S."/>
            <person name="Der J.P."/>
            <person name="Gundlach H."/>
            <person name="Jiao Y."/>
            <person name="Hori C."/>
            <person name="Ishida J.K."/>
            <person name="Kasahara H."/>
            <person name="Kiba T."/>
            <person name="Kim M.S."/>
            <person name="Koo N."/>
            <person name="Laohavisit A."/>
            <person name="Lee Y.H."/>
            <person name="Lumba S."/>
            <person name="McCourt P."/>
            <person name="Mortimer J.C."/>
            <person name="Mutuku J.M."/>
            <person name="Nomura T."/>
            <person name="Sasaki-Sekimoto Y."/>
            <person name="Seto Y."/>
            <person name="Wang Y."/>
            <person name="Wakatake T."/>
            <person name="Sakakibara H."/>
            <person name="Demura T."/>
            <person name="Yamaguchi S."/>
            <person name="Yoneyama K."/>
            <person name="Manabe R.I."/>
            <person name="Nelson D.C."/>
            <person name="Schulman A.H."/>
            <person name="Timko M.P."/>
            <person name="dePamphilis C.W."/>
            <person name="Choi D."/>
            <person name="Shirasu K."/>
        </authorList>
    </citation>
    <scope>NUCLEOTIDE SEQUENCE [LARGE SCALE GENOMIC DNA]</scope>
    <source>
        <strain evidence="5">cv. UVA1</strain>
    </source>
</reference>
<feature type="repeat" description="PPR" evidence="3">
    <location>
        <begin position="496"/>
        <end position="526"/>
    </location>
</feature>
<gene>
    <name evidence="4" type="ORF">STAS_02896</name>
</gene>
<comment type="caution">
    <text evidence="4">The sequence shown here is derived from an EMBL/GenBank/DDBJ whole genome shotgun (WGS) entry which is preliminary data.</text>
</comment>
<dbReference type="PANTHER" id="PTHR47933:SF11">
    <property type="entry name" value="PENTATRICOPEPTIDE REPEAT-CONTAINING PROTEIN 2"/>
    <property type="match status" value="1"/>
</dbReference>
<feature type="repeat" description="PPR" evidence="3">
    <location>
        <begin position="530"/>
        <end position="564"/>
    </location>
</feature>
<name>A0A5A7P329_STRAF</name>
<dbReference type="InterPro" id="IPR002885">
    <property type="entry name" value="PPR_rpt"/>
</dbReference>